<reference evidence="7" key="1">
    <citation type="submission" date="2021-01" db="EMBL/GenBank/DDBJ databases">
        <authorList>
            <consortium name="Genoscope - CEA"/>
            <person name="William W."/>
        </authorList>
    </citation>
    <scope>NUCLEOTIDE SEQUENCE</scope>
</reference>
<protein>
    <recommendedName>
        <fullName evidence="4">Kinesin-like protein</fullName>
    </recommendedName>
</protein>
<keyword evidence="1 3" id="KW-0547">Nucleotide-binding</keyword>
<dbReference type="PROSITE" id="PS50067">
    <property type="entry name" value="KINESIN_MOTOR_2"/>
    <property type="match status" value="1"/>
</dbReference>
<dbReference type="EMBL" id="CAJJDN010000077">
    <property type="protein sequence ID" value="CAD8102226.1"/>
    <property type="molecule type" value="Genomic_DNA"/>
</dbReference>
<feature type="coiled-coil region" evidence="5">
    <location>
        <begin position="39"/>
        <end position="130"/>
    </location>
</feature>
<comment type="similarity">
    <text evidence="3 4">Belongs to the TRAFAC class myosin-kinesin ATPase superfamily. Kinesin family.</text>
</comment>
<dbReference type="InterPro" id="IPR019821">
    <property type="entry name" value="Kinesin_motor_CS"/>
</dbReference>
<evidence type="ECO:0000256" key="1">
    <source>
        <dbReference type="ARBA" id="ARBA00022741"/>
    </source>
</evidence>
<dbReference type="PANTHER" id="PTHR47972">
    <property type="entry name" value="KINESIN-LIKE PROTEIN KLP-3"/>
    <property type="match status" value="1"/>
</dbReference>
<evidence type="ECO:0000256" key="3">
    <source>
        <dbReference type="PROSITE-ProRule" id="PRU00283"/>
    </source>
</evidence>
<evidence type="ECO:0000313" key="7">
    <source>
        <dbReference type="EMBL" id="CAD8102226.1"/>
    </source>
</evidence>
<dbReference type="GO" id="GO:0003777">
    <property type="term" value="F:microtubule motor activity"/>
    <property type="evidence" value="ECO:0007669"/>
    <property type="project" value="InterPro"/>
</dbReference>
<name>A0A8S1PGJ9_9CILI</name>
<evidence type="ECO:0000256" key="5">
    <source>
        <dbReference type="SAM" id="Coils"/>
    </source>
</evidence>
<proteinExistence type="inferred from homology"/>
<gene>
    <name evidence="7" type="ORF">PSON_ATCC_30995.1.T0770148</name>
</gene>
<dbReference type="InterPro" id="IPR001752">
    <property type="entry name" value="Kinesin_motor_dom"/>
</dbReference>
<dbReference type="GO" id="GO:0005874">
    <property type="term" value="C:microtubule"/>
    <property type="evidence" value="ECO:0007669"/>
    <property type="project" value="UniProtKB-KW"/>
</dbReference>
<organism evidence="7 8">
    <name type="scientific">Paramecium sonneborni</name>
    <dbReference type="NCBI Taxonomy" id="65129"/>
    <lineage>
        <taxon>Eukaryota</taxon>
        <taxon>Sar</taxon>
        <taxon>Alveolata</taxon>
        <taxon>Ciliophora</taxon>
        <taxon>Intramacronucleata</taxon>
        <taxon>Oligohymenophorea</taxon>
        <taxon>Peniculida</taxon>
        <taxon>Parameciidae</taxon>
        <taxon>Paramecium</taxon>
    </lineage>
</organism>
<dbReference type="AlphaFoldDB" id="A0A8S1PGJ9"/>
<feature type="domain" description="Kinesin motor" evidence="6">
    <location>
        <begin position="295"/>
        <end position="606"/>
    </location>
</feature>
<keyword evidence="8" id="KW-1185">Reference proteome</keyword>
<dbReference type="InterPro" id="IPR059029">
    <property type="entry name" value="FAM13A_dom"/>
</dbReference>
<evidence type="ECO:0000256" key="2">
    <source>
        <dbReference type="ARBA" id="ARBA00022840"/>
    </source>
</evidence>
<dbReference type="Pfam" id="PF26116">
    <property type="entry name" value="FAM13A"/>
    <property type="match status" value="1"/>
</dbReference>
<evidence type="ECO:0000313" key="8">
    <source>
        <dbReference type="Proteomes" id="UP000692954"/>
    </source>
</evidence>
<dbReference type="SMART" id="SM00129">
    <property type="entry name" value="KISc"/>
    <property type="match status" value="1"/>
</dbReference>
<keyword evidence="2 3" id="KW-0067">ATP-binding</keyword>
<sequence>MSFSNKENIDDVQILLDQEEVLEFMKQIKMMNKQFISQIKQLIREKEEYKFLIQELQSQLQRKCDQLQQQELIIQECELQLESCRSNYEEKVNQLEIEMKLSQMVFQIELSQQKQEIVDLSDKLKSTQQGYSTTVATSFLQTSFNQRQDSLFKDSHTLESVGQTEGEQSIMSNKNKGQRMMLKIMQDPISNLKKQKDLIKREITLWQDEFLKKEGRPPSVNDKQSISTKFYQYTILKKQLNDRSTIIQDSTDCKNIGVQCHLIEISQISSLQDQLKQKTNEVKRLSFQLEDIKGKVKVYCRVRPSNNLDKIKDCEVQFIDEQHMSLKQKIFNFDICFNQQSTQKDMYEEIQQSLQAIFHGFNLCIFAYGQTGSGKTYTMFGTKQQPGVIPNLIEDIYAYIRKTNLECTIIVNSLEIYKENIIDLLNDQQNTQTLELKENSNGQVFVQNLTNIKVQNMHELMDLIEFASSKRKQSLTEMNDSSSRSHMCTQLTIETFNKITQQKFISHVNLIDLAGSERCNKSRLKQNQLDEAKYINKSLSALNDVMIALSTKSNFIPYRNSKLTYLMRDSLGGNSKTIMIINISPSFINLDESLSSLQYGQKVKQITNQPIKNLEPLEQIKKQQKVCNQHDESAQLRQLK</sequence>
<dbReference type="InterPro" id="IPR027640">
    <property type="entry name" value="Kinesin-like_fam"/>
</dbReference>
<evidence type="ECO:0000256" key="4">
    <source>
        <dbReference type="RuleBase" id="RU000394"/>
    </source>
</evidence>
<feature type="binding site" evidence="3">
    <location>
        <begin position="369"/>
        <end position="376"/>
    </location>
    <ligand>
        <name>ATP</name>
        <dbReference type="ChEBI" id="CHEBI:30616"/>
    </ligand>
</feature>
<accession>A0A8S1PGJ9</accession>
<evidence type="ECO:0000259" key="6">
    <source>
        <dbReference type="PROSITE" id="PS50067"/>
    </source>
</evidence>
<dbReference type="GO" id="GO:0005524">
    <property type="term" value="F:ATP binding"/>
    <property type="evidence" value="ECO:0007669"/>
    <property type="project" value="UniProtKB-UniRule"/>
</dbReference>
<dbReference type="GO" id="GO:0008017">
    <property type="term" value="F:microtubule binding"/>
    <property type="evidence" value="ECO:0007669"/>
    <property type="project" value="InterPro"/>
</dbReference>
<dbReference type="Pfam" id="PF00225">
    <property type="entry name" value="Kinesin"/>
    <property type="match status" value="1"/>
</dbReference>
<keyword evidence="4" id="KW-0493">Microtubule</keyword>
<dbReference type="Proteomes" id="UP000692954">
    <property type="component" value="Unassembled WGS sequence"/>
</dbReference>
<feature type="coiled-coil region" evidence="5">
    <location>
        <begin position="268"/>
        <end position="295"/>
    </location>
</feature>
<comment type="caution">
    <text evidence="7">The sequence shown here is derived from an EMBL/GenBank/DDBJ whole genome shotgun (WGS) entry which is preliminary data.</text>
</comment>
<dbReference type="PROSITE" id="PS00411">
    <property type="entry name" value="KINESIN_MOTOR_1"/>
    <property type="match status" value="1"/>
</dbReference>
<keyword evidence="3 4" id="KW-0505">Motor protein</keyword>
<dbReference type="GO" id="GO:0007018">
    <property type="term" value="P:microtubule-based movement"/>
    <property type="evidence" value="ECO:0007669"/>
    <property type="project" value="InterPro"/>
</dbReference>
<keyword evidence="5" id="KW-0175">Coiled coil</keyword>
<dbReference type="OrthoDB" id="296579at2759"/>